<organism evidence="1 2">
    <name type="scientific">Hyalomma asiaticum</name>
    <name type="common">Tick</name>
    <dbReference type="NCBI Taxonomy" id="266040"/>
    <lineage>
        <taxon>Eukaryota</taxon>
        <taxon>Metazoa</taxon>
        <taxon>Ecdysozoa</taxon>
        <taxon>Arthropoda</taxon>
        <taxon>Chelicerata</taxon>
        <taxon>Arachnida</taxon>
        <taxon>Acari</taxon>
        <taxon>Parasitiformes</taxon>
        <taxon>Ixodida</taxon>
        <taxon>Ixodoidea</taxon>
        <taxon>Ixodidae</taxon>
        <taxon>Hyalomminae</taxon>
        <taxon>Hyalomma</taxon>
    </lineage>
</organism>
<sequence length="131" mass="14894">MANTMDEFRRMFRAEFLPYDYQSQMRRELERRTQAPDEPLVEYVRATQEVYECADPTAQNAERVERAHQAKPLYLCYLPAELSVQMPERASRGSAPGASGNRGSPCIPTPRLLHPCGWSRVAPGVDTRVHG</sequence>
<name>A0ACB7TG86_HYAAI</name>
<evidence type="ECO:0000313" key="2">
    <source>
        <dbReference type="Proteomes" id="UP000821845"/>
    </source>
</evidence>
<comment type="caution">
    <text evidence="1">The sequence shown here is derived from an EMBL/GenBank/DDBJ whole genome shotgun (WGS) entry which is preliminary data.</text>
</comment>
<reference evidence="1" key="1">
    <citation type="submission" date="2020-05" db="EMBL/GenBank/DDBJ databases">
        <title>Large-scale comparative analyses of tick genomes elucidate their genetic diversity and vector capacities.</title>
        <authorList>
            <person name="Jia N."/>
            <person name="Wang J."/>
            <person name="Shi W."/>
            <person name="Du L."/>
            <person name="Sun Y."/>
            <person name="Zhan W."/>
            <person name="Jiang J."/>
            <person name="Wang Q."/>
            <person name="Zhang B."/>
            <person name="Ji P."/>
            <person name="Sakyi L.B."/>
            <person name="Cui X."/>
            <person name="Yuan T."/>
            <person name="Jiang B."/>
            <person name="Yang W."/>
            <person name="Lam T.T.-Y."/>
            <person name="Chang Q."/>
            <person name="Ding S."/>
            <person name="Wang X."/>
            <person name="Zhu J."/>
            <person name="Ruan X."/>
            <person name="Zhao L."/>
            <person name="Wei J."/>
            <person name="Que T."/>
            <person name="Du C."/>
            <person name="Cheng J."/>
            <person name="Dai P."/>
            <person name="Han X."/>
            <person name="Huang E."/>
            <person name="Gao Y."/>
            <person name="Liu J."/>
            <person name="Shao H."/>
            <person name="Ye R."/>
            <person name="Li L."/>
            <person name="Wei W."/>
            <person name="Wang X."/>
            <person name="Wang C."/>
            <person name="Yang T."/>
            <person name="Huo Q."/>
            <person name="Li W."/>
            <person name="Guo W."/>
            <person name="Chen H."/>
            <person name="Zhou L."/>
            <person name="Ni X."/>
            <person name="Tian J."/>
            <person name="Zhou Y."/>
            <person name="Sheng Y."/>
            <person name="Liu T."/>
            <person name="Pan Y."/>
            <person name="Xia L."/>
            <person name="Li J."/>
            <person name="Zhao F."/>
            <person name="Cao W."/>
        </authorList>
    </citation>
    <scope>NUCLEOTIDE SEQUENCE</scope>
    <source>
        <strain evidence="1">Hyas-2018</strain>
    </source>
</reference>
<gene>
    <name evidence="1" type="ORF">HPB50_011283</name>
</gene>
<proteinExistence type="predicted"/>
<keyword evidence="2" id="KW-1185">Reference proteome</keyword>
<evidence type="ECO:0000313" key="1">
    <source>
        <dbReference type="EMBL" id="KAH6946040.1"/>
    </source>
</evidence>
<dbReference type="EMBL" id="CM023481">
    <property type="protein sequence ID" value="KAH6946040.1"/>
    <property type="molecule type" value="Genomic_DNA"/>
</dbReference>
<accession>A0ACB7TG86</accession>
<protein>
    <submittedName>
        <fullName evidence="1">Uncharacterized protein</fullName>
    </submittedName>
</protein>
<dbReference type="Proteomes" id="UP000821845">
    <property type="component" value="Chromosome 1"/>
</dbReference>